<dbReference type="PANTHER" id="PTHR43736:SF1">
    <property type="entry name" value="DIHYDRONEOPTERIN TRIPHOSPHATE DIPHOSPHATASE"/>
    <property type="match status" value="1"/>
</dbReference>
<dbReference type="CDD" id="cd02883">
    <property type="entry name" value="NUDIX_Hydrolase"/>
    <property type="match status" value="1"/>
</dbReference>
<dbReference type="PANTHER" id="PTHR43736">
    <property type="entry name" value="ADP-RIBOSE PYROPHOSPHATASE"/>
    <property type="match status" value="1"/>
</dbReference>
<accession>A0A1V5ZP33</accession>
<dbReference type="EMBL" id="MWDB01000007">
    <property type="protein sequence ID" value="OQB41995.1"/>
    <property type="molecule type" value="Genomic_DNA"/>
</dbReference>
<proteinExistence type="predicted"/>
<evidence type="ECO:0000259" key="1">
    <source>
        <dbReference type="PROSITE" id="PS51462"/>
    </source>
</evidence>
<protein>
    <recommendedName>
        <fullName evidence="1">Nudix hydrolase domain-containing protein</fullName>
    </recommendedName>
</protein>
<comment type="caution">
    <text evidence="2">The sequence shown here is derived from an EMBL/GenBank/DDBJ whole genome shotgun (WGS) entry which is preliminary data.</text>
</comment>
<feature type="domain" description="Nudix hydrolase" evidence="1">
    <location>
        <begin position="13"/>
        <end position="149"/>
    </location>
</feature>
<reference evidence="2" key="1">
    <citation type="submission" date="2017-02" db="EMBL/GenBank/DDBJ databases">
        <title>Delving into the versatile metabolic prowess of the omnipresent phylum Bacteroidetes.</title>
        <authorList>
            <person name="Nobu M.K."/>
            <person name="Mei R."/>
            <person name="Narihiro T."/>
            <person name="Kuroda K."/>
            <person name="Liu W.-T."/>
        </authorList>
    </citation>
    <scope>NUCLEOTIDE SEQUENCE</scope>
    <source>
        <strain evidence="2">ADurb.Bin160</strain>
    </source>
</reference>
<dbReference type="Gene3D" id="3.90.79.10">
    <property type="entry name" value="Nucleoside Triphosphate Pyrophosphohydrolase"/>
    <property type="match status" value="1"/>
</dbReference>
<dbReference type="Proteomes" id="UP000485621">
    <property type="component" value="Unassembled WGS sequence"/>
</dbReference>
<gene>
    <name evidence="2" type="ORF">BWY04_00481</name>
</gene>
<name>A0A1V5ZP33_9BACT</name>
<sequence>MTTIMSDLNNIKKRINVSGAIIYRKNEYGENEILLIQRSKDDHFPLMWEIPRGKCDRIKNENIRICLRREVNEECGLDIKIEKFINSFFYLADGGERQSKQYNFLCRVINPEQPVILSEEHSSFQWISEVSKIQLMVMPEIYKTIKNSEILNFSDKKEDVAEMIEEGIKEFFRKRNDFFLNHNYFLK</sequence>
<evidence type="ECO:0000313" key="2">
    <source>
        <dbReference type="EMBL" id="OQB41995.1"/>
    </source>
</evidence>
<dbReference type="Pfam" id="PF00293">
    <property type="entry name" value="NUDIX"/>
    <property type="match status" value="1"/>
</dbReference>
<dbReference type="AlphaFoldDB" id="A0A1V5ZP33"/>
<dbReference type="PROSITE" id="PS51462">
    <property type="entry name" value="NUDIX"/>
    <property type="match status" value="1"/>
</dbReference>
<dbReference type="SUPFAM" id="SSF55811">
    <property type="entry name" value="Nudix"/>
    <property type="match status" value="1"/>
</dbReference>
<organism evidence="2">
    <name type="scientific">candidate division CPR1 bacterium ADurb.Bin160</name>
    <dbReference type="NCBI Taxonomy" id="1852826"/>
    <lineage>
        <taxon>Bacteria</taxon>
        <taxon>candidate division CPR1</taxon>
    </lineage>
</organism>
<dbReference type="InterPro" id="IPR015797">
    <property type="entry name" value="NUDIX_hydrolase-like_dom_sf"/>
</dbReference>
<dbReference type="InterPro" id="IPR000086">
    <property type="entry name" value="NUDIX_hydrolase_dom"/>
</dbReference>